<dbReference type="EMBL" id="CP001712">
    <property type="protein sequence ID" value="EAR15207.1"/>
    <property type="molecule type" value="Genomic_DNA"/>
</dbReference>
<evidence type="ECO:0000256" key="3">
    <source>
        <dbReference type="ARBA" id="ARBA00023136"/>
    </source>
</evidence>
<organism evidence="6 7">
    <name type="scientific">Robiginitalea biformata (strain ATCC BAA-864 / DSM 15991 / KCTC 12146 / HTCC2501)</name>
    <dbReference type="NCBI Taxonomy" id="313596"/>
    <lineage>
        <taxon>Bacteria</taxon>
        <taxon>Pseudomonadati</taxon>
        <taxon>Bacteroidota</taxon>
        <taxon>Flavobacteriia</taxon>
        <taxon>Flavobacteriales</taxon>
        <taxon>Flavobacteriaceae</taxon>
        <taxon>Robiginitalea</taxon>
    </lineage>
</organism>
<accession>A4CK08</accession>
<dbReference type="InterPro" id="IPR020846">
    <property type="entry name" value="MFS_dom"/>
</dbReference>
<dbReference type="InterPro" id="IPR052528">
    <property type="entry name" value="Sugar_transport-like"/>
</dbReference>
<feature type="transmembrane region" description="Helical" evidence="4">
    <location>
        <begin position="342"/>
        <end position="359"/>
    </location>
</feature>
<feature type="transmembrane region" description="Helical" evidence="4">
    <location>
        <begin position="197"/>
        <end position="221"/>
    </location>
</feature>
<feature type="transmembrane region" description="Helical" evidence="4">
    <location>
        <begin position="173"/>
        <end position="191"/>
    </location>
</feature>
<evidence type="ECO:0000256" key="2">
    <source>
        <dbReference type="ARBA" id="ARBA00022989"/>
    </source>
</evidence>
<dbReference type="AlphaFoldDB" id="A4CK08"/>
<reference evidence="6 7" key="1">
    <citation type="journal article" date="2009" name="J. Bacteriol.">
        <title>Complete genome sequence of Robiginitalea biformata HTCC2501.</title>
        <authorList>
            <person name="Oh H.M."/>
            <person name="Giovannoni S.J."/>
            <person name="Lee K."/>
            <person name="Ferriera S."/>
            <person name="Johnson J."/>
            <person name="Cho J.C."/>
        </authorList>
    </citation>
    <scope>NUCLEOTIDE SEQUENCE [LARGE SCALE GENOMIC DNA]</scope>
    <source>
        <strain evidence="7">ATCC BAA-864 / HTCC2501 / KCTC 12146</strain>
    </source>
</reference>
<dbReference type="GO" id="GO:0022857">
    <property type="term" value="F:transmembrane transporter activity"/>
    <property type="evidence" value="ECO:0007669"/>
    <property type="project" value="InterPro"/>
</dbReference>
<feature type="domain" description="Major facilitator superfamily (MFS) profile" evidence="5">
    <location>
        <begin position="203"/>
        <end position="431"/>
    </location>
</feature>
<keyword evidence="2 4" id="KW-1133">Transmembrane helix</keyword>
<evidence type="ECO:0000256" key="1">
    <source>
        <dbReference type="ARBA" id="ARBA00022692"/>
    </source>
</evidence>
<dbReference type="PROSITE" id="PS50850">
    <property type="entry name" value="MFS"/>
    <property type="match status" value="1"/>
</dbReference>
<evidence type="ECO:0000259" key="5">
    <source>
        <dbReference type="PROSITE" id="PS50850"/>
    </source>
</evidence>
<sequence>MAQAEEIYRFITEEGEERSCSAISEVHCTDVPGNFLKNALSGFCSKLAEQLVSPGVTLPWMISLFGGGMGISGMLVPLKNLGSLLPQLFVSGRIRNYPRRKYFWAFPAFFQALAILLIGGAFWKLEGGMMAAAVAVLLLLFSIASGVASVAYKDVMGKTIPKGRRGRLLATRATGGGVLTLAFGLVLFFFLRDMQASWTVALLIVGASLLWVLAGLAFLWIDEAAGATEGGRTPFQEFRAGWKVLRKDRNLVNFILSRAFLMAIPLAQPYFVVIGREYTDADLSGLGLFVIAAGLAALISSPLWGKLADRSSRGLMVGMALLGILNCGLVAGFTYLPEGSRSIYLFAPLILMNMMAHGGARLSRKTYLTDYAPEEDRPLYVALANTLIGIFTLAAAGIGFLSEWFGPLFLLAFLSGMLLLSIFFSRRLEET</sequence>
<dbReference type="STRING" id="313596.RB2501_12804"/>
<evidence type="ECO:0000313" key="7">
    <source>
        <dbReference type="Proteomes" id="UP000009049"/>
    </source>
</evidence>
<feature type="transmembrane region" description="Helical" evidence="4">
    <location>
        <begin position="379"/>
        <end position="398"/>
    </location>
</feature>
<dbReference type="Gene3D" id="1.20.1250.20">
    <property type="entry name" value="MFS general substrate transporter like domains"/>
    <property type="match status" value="1"/>
</dbReference>
<feature type="transmembrane region" description="Helical" evidence="4">
    <location>
        <begin position="129"/>
        <end position="152"/>
    </location>
</feature>
<dbReference type="Pfam" id="PF07690">
    <property type="entry name" value="MFS_1"/>
    <property type="match status" value="1"/>
</dbReference>
<keyword evidence="3 4" id="KW-0472">Membrane</keyword>
<dbReference type="PANTHER" id="PTHR23526">
    <property type="entry name" value="INTEGRAL MEMBRANE TRANSPORT PROTEIN-RELATED"/>
    <property type="match status" value="1"/>
</dbReference>
<dbReference type="HOGENOM" id="CLU_051156_0_0_10"/>
<feature type="transmembrane region" description="Helical" evidence="4">
    <location>
        <begin position="283"/>
        <end position="304"/>
    </location>
</feature>
<evidence type="ECO:0000313" key="6">
    <source>
        <dbReference type="EMBL" id="EAR15207.1"/>
    </source>
</evidence>
<name>A4CK08_ROBBH</name>
<feature type="transmembrane region" description="Helical" evidence="4">
    <location>
        <begin position="316"/>
        <end position="336"/>
    </location>
</feature>
<proteinExistence type="predicted"/>
<dbReference type="eggNOG" id="COG2814">
    <property type="taxonomic scope" value="Bacteria"/>
</dbReference>
<dbReference type="Proteomes" id="UP000009049">
    <property type="component" value="Chromosome"/>
</dbReference>
<dbReference type="SUPFAM" id="SSF103473">
    <property type="entry name" value="MFS general substrate transporter"/>
    <property type="match status" value="1"/>
</dbReference>
<dbReference type="OrthoDB" id="1117124at2"/>
<dbReference type="InterPro" id="IPR036259">
    <property type="entry name" value="MFS_trans_sf"/>
</dbReference>
<dbReference type="InterPro" id="IPR011701">
    <property type="entry name" value="MFS"/>
</dbReference>
<feature type="transmembrane region" description="Helical" evidence="4">
    <location>
        <begin position="251"/>
        <end position="271"/>
    </location>
</feature>
<feature type="transmembrane region" description="Helical" evidence="4">
    <location>
        <begin position="102"/>
        <end position="123"/>
    </location>
</feature>
<protein>
    <submittedName>
        <fullName evidence="6">Permease of the major facilitator superfamily protein</fullName>
    </submittedName>
</protein>
<gene>
    <name evidence="6" type="ordered locus">RB2501_12804</name>
</gene>
<dbReference type="PANTHER" id="PTHR23526:SF2">
    <property type="entry name" value="MAJOR FACILITATOR SUPERFAMILY (MFS) PROFILE DOMAIN-CONTAINING PROTEIN"/>
    <property type="match status" value="1"/>
</dbReference>
<dbReference type="KEGG" id="rbi:RB2501_12804"/>
<keyword evidence="7" id="KW-1185">Reference proteome</keyword>
<dbReference type="RefSeq" id="WP_015754526.1">
    <property type="nucleotide sequence ID" value="NC_013222.1"/>
</dbReference>
<evidence type="ECO:0000256" key="4">
    <source>
        <dbReference type="SAM" id="Phobius"/>
    </source>
</evidence>
<keyword evidence="1 4" id="KW-0812">Transmembrane</keyword>
<feature type="transmembrane region" description="Helical" evidence="4">
    <location>
        <begin position="404"/>
        <end position="424"/>
    </location>
</feature>